<feature type="region of interest" description="Disordered" evidence="1">
    <location>
        <begin position="481"/>
        <end position="514"/>
    </location>
</feature>
<sequence length="550" mass="53684">MTTAARRSGLTSSPLRRRAAARVLASVAVVGIGGAFLADDGASPAPAKSWPVSAALLACPELTTTPPGARDPVLAGPLDLAVRTAGTADGRVRVASRVAELRTRLGDAALTLPPPTARGDRGSVLVSAQGASAAGLSAIVTVAGDGAGPARARCLPPRARSWFAGPSTTAGRDPIVILSNLADQPAQVGVRVFTDGTTGPPQDISVPPGGVVTRRLAALAPEAAVTALDVEVRAGRVLAWMVDRSSLGGPFTAPRLVPVTAPPARRLLLGGVFVPPGPPGPAARLVLAAPGRAATVRVTVLTGSGQHIPVGLEAVRVPATGAISLPVALPPGGASAVLVESTAGAAAVVAELGVASGWPGVSTWAGAVRLDVRSGRRGLDAFGQGIGLSDPVGPTAGAGTAPDAAVGVPAPPAGAAGAVVLAAPAGPVTVWLDGDPVRLRAGTVAMVRGPSGRAGGRLVAIGGPLVATAIVGAAQAPVPSGFDAEQPSVPPAAPPWNPPPAGATPTGPAGGPAASPLVLPKILSAVVPLGGVPRRLDAPPVLPDPAVPYR</sequence>
<name>Q0RR93_FRAAA</name>
<feature type="compositionally biased region" description="Low complexity" evidence="1">
    <location>
        <begin position="503"/>
        <end position="514"/>
    </location>
</feature>
<reference evidence="3 4" key="1">
    <citation type="journal article" date="2007" name="Genome Res.">
        <title>Genome characteristics of facultatively symbiotic Frankia sp. strains reflect host range and host plant biogeography.</title>
        <authorList>
            <person name="Normand P."/>
            <person name="Lapierre P."/>
            <person name="Tisa L.S."/>
            <person name="Gogarten J.P."/>
            <person name="Alloisio N."/>
            <person name="Bagnarol E."/>
            <person name="Bassi C.A."/>
            <person name="Berry A.M."/>
            <person name="Bickhart D.M."/>
            <person name="Choisne N."/>
            <person name="Couloux A."/>
            <person name="Cournoyer B."/>
            <person name="Cruveiller S."/>
            <person name="Daubin V."/>
            <person name="Demange N."/>
            <person name="Francino M.P."/>
            <person name="Goltsman E."/>
            <person name="Huang Y."/>
            <person name="Kopp O.R."/>
            <person name="Labarre L."/>
            <person name="Lapidus A."/>
            <person name="Lavire C."/>
            <person name="Marechal J."/>
            <person name="Martinez M."/>
            <person name="Mastronunzio J.E."/>
            <person name="Mullin B.C."/>
            <person name="Niemann J."/>
            <person name="Pujic P."/>
            <person name="Rawnsley T."/>
            <person name="Rouy Z."/>
            <person name="Schenowitz C."/>
            <person name="Sellstedt A."/>
            <person name="Tavares F."/>
            <person name="Tomkins J.P."/>
            <person name="Vallenet D."/>
            <person name="Valverde C."/>
            <person name="Wall L.G."/>
            <person name="Wang Y."/>
            <person name="Medigue C."/>
            <person name="Benson D.R."/>
        </authorList>
    </citation>
    <scope>NUCLEOTIDE SEQUENCE [LARGE SCALE GENOMIC DNA]</scope>
    <source>
        <strain evidence="4">DSM 45986 / CECT 9034 / ACN14a</strain>
    </source>
</reference>
<organism evidence="3 4">
    <name type="scientific">Frankia alni (strain DSM 45986 / CECT 9034 / ACN14a)</name>
    <dbReference type="NCBI Taxonomy" id="326424"/>
    <lineage>
        <taxon>Bacteria</taxon>
        <taxon>Bacillati</taxon>
        <taxon>Actinomycetota</taxon>
        <taxon>Actinomycetes</taxon>
        <taxon>Frankiales</taxon>
        <taxon>Frankiaceae</taxon>
        <taxon>Frankia</taxon>
    </lineage>
</organism>
<accession>Q0RR93</accession>
<dbReference type="eggNOG" id="ENOG5033ET6">
    <property type="taxonomic scope" value="Bacteria"/>
</dbReference>
<proteinExistence type="predicted"/>
<protein>
    <submittedName>
        <fullName evidence="3">Uncharacterized protein</fullName>
    </submittedName>
</protein>
<dbReference type="OrthoDB" id="3209866at2"/>
<dbReference type="InterPro" id="IPR043777">
    <property type="entry name" value="DUF5719"/>
</dbReference>
<keyword evidence="2" id="KW-1133">Transmembrane helix</keyword>
<evidence type="ECO:0000256" key="2">
    <source>
        <dbReference type="SAM" id="Phobius"/>
    </source>
</evidence>
<dbReference type="AlphaFoldDB" id="Q0RR93"/>
<feature type="transmembrane region" description="Helical" evidence="2">
    <location>
        <begin position="20"/>
        <end position="38"/>
    </location>
</feature>
<dbReference type="Proteomes" id="UP000000657">
    <property type="component" value="Chromosome"/>
</dbReference>
<dbReference type="RefSeq" id="WP_011602467.1">
    <property type="nucleotide sequence ID" value="NC_008278.1"/>
</dbReference>
<evidence type="ECO:0000313" key="4">
    <source>
        <dbReference type="Proteomes" id="UP000000657"/>
    </source>
</evidence>
<keyword evidence="4" id="KW-1185">Reference proteome</keyword>
<dbReference type="STRING" id="326424.FRAAL1267"/>
<dbReference type="Pfam" id="PF18986">
    <property type="entry name" value="DUF5719"/>
    <property type="match status" value="1"/>
</dbReference>
<dbReference type="EMBL" id="CT573213">
    <property type="protein sequence ID" value="CAJ59928.1"/>
    <property type="molecule type" value="Genomic_DNA"/>
</dbReference>
<keyword evidence="2" id="KW-0472">Membrane</keyword>
<gene>
    <name evidence="3" type="ordered locus">FRAAL1267</name>
</gene>
<keyword evidence="2" id="KW-0812">Transmembrane</keyword>
<feature type="compositionally biased region" description="Pro residues" evidence="1">
    <location>
        <begin position="488"/>
        <end position="502"/>
    </location>
</feature>
<evidence type="ECO:0000256" key="1">
    <source>
        <dbReference type="SAM" id="MobiDB-lite"/>
    </source>
</evidence>
<evidence type="ECO:0000313" key="3">
    <source>
        <dbReference type="EMBL" id="CAJ59928.1"/>
    </source>
</evidence>
<dbReference type="KEGG" id="fal:FRAAL1267"/>
<dbReference type="HOGENOM" id="CLU_456166_0_0_11"/>